<evidence type="ECO:0000313" key="1">
    <source>
        <dbReference type="EMBL" id="KAJ8671436.1"/>
    </source>
</evidence>
<reference evidence="1" key="1">
    <citation type="submission" date="2023-04" db="EMBL/GenBank/DDBJ databases">
        <title>A chromosome-level genome assembly of the parasitoid wasp Eretmocerus hayati.</title>
        <authorList>
            <person name="Zhong Y."/>
            <person name="Liu S."/>
            <person name="Liu Y."/>
        </authorList>
    </citation>
    <scope>NUCLEOTIDE SEQUENCE</scope>
    <source>
        <strain evidence="1">ZJU_SS_LIU_2023</strain>
    </source>
</reference>
<comment type="caution">
    <text evidence="1">The sequence shown here is derived from an EMBL/GenBank/DDBJ whole genome shotgun (WGS) entry which is preliminary data.</text>
</comment>
<dbReference type="Proteomes" id="UP001239111">
    <property type="component" value="Chromosome 3"/>
</dbReference>
<dbReference type="EMBL" id="CM056743">
    <property type="protein sequence ID" value="KAJ8671436.1"/>
    <property type="molecule type" value="Genomic_DNA"/>
</dbReference>
<organism evidence="1 2">
    <name type="scientific">Eretmocerus hayati</name>
    <dbReference type="NCBI Taxonomy" id="131215"/>
    <lineage>
        <taxon>Eukaryota</taxon>
        <taxon>Metazoa</taxon>
        <taxon>Ecdysozoa</taxon>
        <taxon>Arthropoda</taxon>
        <taxon>Hexapoda</taxon>
        <taxon>Insecta</taxon>
        <taxon>Pterygota</taxon>
        <taxon>Neoptera</taxon>
        <taxon>Endopterygota</taxon>
        <taxon>Hymenoptera</taxon>
        <taxon>Apocrita</taxon>
        <taxon>Proctotrupomorpha</taxon>
        <taxon>Chalcidoidea</taxon>
        <taxon>Aphelinidae</taxon>
        <taxon>Aphelininae</taxon>
        <taxon>Eretmocerus</taxon>
    </lineage>
</organism>
<sequence>MPRSSTYTKCVFENDFIVDFPWTRPVESDRYSAKCVLCNKVFSLSNMGRQALVSHEKSAKHQNILKILETTPVIIKSSSSPNLSITPSSSSQRQLQMNSTSAPSYSKNSNRKIFNVSSVQVDSSNKKKNAPPALQLIQSGPCKVDNLTPIVQKTIERASKSYKLEVEWKIEGVLRAMYHLMNDSTARKGIYKMASDSDLYPKNFFGIRWLESAPVAKEARKVVPSLKKYVGEVTKDKVEPVCQSYITVKNALTDNFLDAKLAFFQTIAEDLEPVLTESQLNQPEAPYMYEVLRKLVLRIE</sequence>
<proteinExistence type="predicted"/>
<protein>
    <submittedName>
        <fullName evidence="1">Uncharacterized protein</fullName>
    </submittedName>
</protein>
<keyword evidence="2" id="KW-1185">Reference proteome</keyword>
<accession>A0ACC2NK35</accession>
<gene>
    <name evidence="1" type="ORF">QAD02_002695</name>
</gene>
<evidence type="ECO:0000313" key="2">
    <source>
        <dbReference type="Proteomes" id="UP001239111"/>
    </source>
</evidence>
<name>A0ACC2NK35_9HYME</name>